<dbReference type="Proteomes" id="UP001270362">
    <property type="component" value="Unassembled WGS sequence"/>
</dbReference>
<dbReference type="EMBL" id="JAULSO010000004">
    <property type="protein sequence ID" value="KAK3683599.1"/>
    <property type="molecule type" value="Genomic_DNA"/>
</dbReference>
<reference evidence="2" key="1">
    <citation type="journal article" date="2023" name="Mol. Phylogenet. Evol.">
        <title>Genome-scale phylogeny and comparative genomics of the fungal order Sordariales.</title>
        <authorList>
            <person name="Hensen N."/>
            <person name="Bonometti L."/>
            <person name="Westerberg I."/>
            <person name="Brannstrom I.O."/>
            <person name="Guillou S."/>
            <person name="Cros-Aarteil S."/>
            <person name="Calhoun S."/>
            <person name="Haridas S."/>
            <person name="Kuo A."/>
            <person name="Mondo S."/>
            <person name="Pangilinan J."/>
            <person name="Riley R."/>
            <person name="LaButti K."/>
            <person name="Andreopoulos B."/>
            <person name="Lipzen A."/>
            <person name="Chen C."/>
            <person name="Yan M."/>
            <person name="Daum C."/>
            <person name="Ng V."/>
            <person name="Clum A."/>
            <person name="Steindorff A."/>
            <person name="Ohm R.A."/>
            <person name="Martin F."/>
            <person name="Silar P."/>
            <person name="Natvig D.O."/>
            <person name="Lalanne C."/>
            <person name="Gautier V."/>
            <person name="Ament-Velasquez S.L."/>
            <person name="Kruys A."/>
            <person name="Hutchinson M.I."/>
            <person name="Powell A.J."/>
            <person name="Barry K."/>
            <person name="Miller A.N."/>
            <person name="Grigoriev I.V."/>
            <person name="Debuchy R."/>
            <person name="Gladieux P."/>
            <person name="Hiltunen Thoren M."/>
            <person name="Johannesson H."/>
        </authorList>
    </citation>
    <scope>NUCLEOTIDE SEQUENCE</scope>
    <source>
        <strain evidence="2">CBS 314.62</strain>
    </source>
</reference>
<evidence type="ECO:0000313" key="3">
    <source>
        <dbReference type="Proteomes" id="UP001270362"/>
    </source>
</evidence>
<evidence type="ECO:0000256" key="1">
    <source>
        <dbReference type="SAM" id="MobiDB-lite"/>
    </source>
</evidence>
<feature type="compositionally biased region" description="Low complexity" evidence="1">
    <location>
        <begin position="231"/>
        <end position="246"/>
    </location>
</feature>
<reference evidence="2" key="2">
    <citation type="submission" date="2023-06" db="EMBL/GenBank/DDBJ databases">
        <authorList>
            <consortium name="Lawrence Berkeley National Laboratory"/>
            <person name="Haridas S."/>
            <person name="Hensen N."/>
            <person name="Bonometti L."/>
            <person name="Westerberg I."/>
            <person name="Brannstrom I.O."/>
            <person name="Guillou S."/>
            <person name="Cros-Aarteil S."/>
            <person name="Calhoun S."/>
            <person name="Kuo A."/>
            <person name="Mondo S."/>
            <person name="Pangilinan J."/>
            <person name="Riley R."/>
            <person name="Labutti K."/>
            <person name="Andreopoulos B."/>
            <person name="Lipzen A."/>
            <person name="Chen C."/>
            <person name="Yanf M."/>
            <person name="Daum C."/>
            <person name="Ng V."/>
            <person name="Clum A."/>
            <person name="Steindorff A."/>
            <person name="Ohm R."/>
            <person name="Martin F."/>
            <person name="Silar P."/>
            <person name="Natvig D."/>
            <person name="Lalanne C."/>
            <person name="Gautier V."/>
            <person name="Ament-Velasquez S.L."/>
            <person name="Kruys A."/>
            <person name="Hutchinson M.I."/>
            <person name="Powell A.J."/>
            <person name="Barry K."/>
            <person name="Miller A.N."/>
            <person name="Grigoriev I.V."/>
            <person name="Debuchy R."/>
            <person name="Gladieux P."/>
            <person name="Thoren M.H."/>
            <person name="Johannesson H."/>
        </authorList>
    </citation>
    <scope>NUCLEOTIDE SEQUENCE</scope>
    <source>
        <strain evidence="2">CBS 314.62</strain>
    </source>
</reference>
<organism evidence="2 3">
    <name type="scientific">Podospora appendiculata</name>
    <dbReference type="NCBI Taxonomy" id="314037"/>
    <lineage>
        <taxon>Eukaryota</taxon>
        <taxon>Fungi</taxon>
        <taxon>Dikarya</taxon>
        <taxon>Ascomycota</taxon>
        <taxon>Pezizomycotina</taxon>
        <taxon>Sordariomycetes</taxon>
        <taxon>Sordariomycetidae</taxon>
        <taxon>Sordariales</taxon>
        <taxon>Podosporaceae</taxon>
        <taxon>Podospora</taxon>
    </lineage>
</organism>
<keyword evidence="3" id="KW-1185">Reference proteome</keyword>
<sequence>MTKRHHDAHDARKASQTIIFFSLTFVTAVRRLGTFYPDLVMLPVTWHILFLFMRSAHEQAIQHSSSPPNGKLPGSSQWNGERIRLLLGLCPVMAGSQRGEAVLACLLCLALDDEGFDLAPALGEGILMIDWHIGPTRRMDETQSASVCLSHFARGADVCALLGGASQRRSRGKPAPCQADSHVHARRPHNTGRLLPLPSSRYLNGCDYAWPAKVVNLIKQVSPVVRKGTLVSQPSRPSSQPASRVSFVLGRE</sequence>
<protein>
    <submittedName>
        <fullName evidence="2">Uncharacterized protein</fullName>
    </submittedName>
</protein>
<feature type="region of interest" description="Disordered" evidence="1">
    <location>
        <begin position="167"/>
        <end position="190"/>
    </location>
</feature>
<name>A0AAE0X2I0_9PEZI</name>
<dbReference type="AlphaFoldDB" id="A0AAE0X2I0"/>
<accession>A0AAE0X2I0</accession>
<evidence type="ECO:0000313" key="2">
    <source>
        <dbReference type="EMBL" id="KAK3683599.1"/>
    </source>
</evidence>
<comment type="caution">
    <text evidence="2">The sequence shown here is derived from an EMBL/GenBank/DDBJ whole genome shotgun (WGS) entry which is preliminary data.</text>
</comment>
<proteinExistence type="predicted"/>
<feature type="region of interest" description="Disordered" evidence="1">
    <location>
        <begin position="229"/>
        <end position="252"/>
    </location>
</feature>
<gene>
    <name evidence="2" type="ORF">B0T22DRAFT_254100</name>
</gene>